<evidence type="ECO:0000256" key="1">
    <source>
        <dbReference type="SAM" id="Phobius"/>
    </source>
</evidence>
<dbReference type="EMBL" id="OC316564">
    <property type="protein sequence ID" value="CAD7392617.1"/>
    <property type="molecule type" value="Genomic_DNA"/>
</dbReference>
<proteinExistence type="predicted"/>
<name>A0A7R9CBF0_TIMCR</name>
<keyword evidence="1" id="KW-0472">Membrane</keyword>
<sequence length="193" mass="21548">MQCRLKMTIEMCQCAPYFFPIPVSFGGIINLFLGLSLLSSVEVVYYLIFRLPATLWRQRALGNGNARTSGVDPTMGVFCTSERCPVETDGTVRKRYKQRLVLPGPMKRGGDTHRTLISLCPEVQNWKREALVRVFTIETQFPGLGLVGVRGGFTKERDCVEIPSLTSQRGFTLIGVGAASPTRQSRHVTRARH</sequence>
<protein>
    <submittedName>
        <fullName evidence="2">Uncharacterized protein</fullName>
    </submittedName>
</protein>
<reference evidence="2" key="1">
    <citation type="submission" date="2020-11" db="EMBL/GenBank/DDBJ databases">
        <authorList>
            <person name="Tran Van P."/>
        </authorList>
    </citation>
    <scope>NUCLEOTIDE SEQUENCE</scope>
</reference>
<keyword evidence="1" id="KW-1133">Transmembrane helix</keyword>
<gene>
    <name evidence="2" type="ORF">TCEB3V08_LOCUS630</name>
</gene>
<evidence type="ECO:0000313" key="2">
    <source>
        <dbReference type="EMBL" id="CAD7392617.1"/>
    </source>
</evidence>
<organism evidence="2">
    <name type="scientific">Timema cristinae</name>
    <name type="common">Walking stick</name>
    <dbReference type="NCBI Taxonomy" id="61476"/>
    <lineage>
        <taxon>Eukaryota</taxon>
        <taxon>Metazoa</taxon>
        <taxon>Ecdysozoa</taxon>
        <taxon>Arthropoda</taxon>
        <taxon>Hexapoda</taxon>
        <taxon>Insecta</taxon>
        <taxon>Pterygota</taxon>
        <taxon>Neoptera</taxon>
        <taxon>Polyneoptera</taxon>
        <taxon>Phasmatodea</taxon>
        <taxon>Timematodea</taxon>
        <taxon>Timematoidea</taxon>
        <taxon>Timematidae</taxon>
        <taxon>Timema</taxon>
    </lineage>
</organism>
<keyword evidence="1" id="KW-0812">Transmembrane</keyword>
<feature type="transmembrane region" description="Helical" evidence="1">
    <location>
        <begin position="28"/>
        <end position="49"/>
    </location>
</feature>
<dbReference type="AlphaFoldDB" id="A0A7R9CBF0"/>
<accession>A0A7R9CBF0</accession>